<protein>
    <submittedName>
        <fullName evidence="2">Protein of uncharacterized function DUF72</fullName>
    </submittedName>
</protein>
<name>A0A0W0SBB8_9GAMM</name>
<reference evidence="2 4" key="2">
    <citation type="submission" date="2018-12" db="EMBL/GenBank/DDBJ databases">
        <authorList>
            <consortium name="Pathogen Informatics"/>
        </authorList>
    </citation>
    <scope>NUCLEOTIDE SEQUENCE [LARGE SCALE GENOMIC DNA]</scope>
    <source>
        <strain evidence="2 4">NCTC11976</strain>
    </source>
</reference>
<evidence type="ECO:0000313" key="1">
    <source>
        <dbReference type="EMBL" id="KTC80356.1"/>
    </source>
</evidence>
<dbReference type="InterPro" id="IPR036520">
    <property type="entry name" value="UPF0759_sf"/>
</dbReference>
<accession>A0A0W0SBB8</accession>
<organism evidence="1 3">
    <name type="scientific">Legionella cherrii</name>
    <dbReference type="NCBI Taxonomy" id="28084"/>
    <lineage>
        <taxon>Bacteria</taxon>
        <taxon>Pseudomonadati</taxon>
        <taxon>Pseudomonadota</taxon>
        <taxon>Gammaproteobacteria</taxon>
        <taxon>Legionellales</taxon>
        <taxon>Legionellaceae</taxon>
        <taxon>Legionella</taxon>
    </lineage>
</organism>
<dbReference type="OrthoDB" id="9780310at2"/>
<evidence type="ECO:0000313" key="4">
    <source>
        <dbReference type="Proteomes" id="UP000277577"/>
    </source>
</evidence>
<dbReference type="Proteomes" id="UP000277577">
    <property type="component" value="Chromosome"/>
</dbReference>
<dbReference type="EMBL" id="LR134173">
    <property type="protein sequence ID" value="VEB38988.1"/>
    <property type="molecule type" value="Genomic_DNA"/>
</dbReference>
<dbReference type="AlphaFoldDB" id="A0A0W0SBB8"/>
<gene>
    <name evidence="2" type="primary">yecE</name>
    <name evidence="1" type="ORF">Lche_2376</name>
    <name evidence="2" type="ORF">NCTC11976_03018</name>
</gene>
<dbReference type="SUPFAM" id="SSF117396">
    <property type="entry name" value="TM1631-like"/>
    <property type="match status" value="1"/>
</dbReference>
<evidence type="ECO:0000313" key="2">
    <source>
        <dbReference type="EMBL" id="VEB38988.1"/>
    </source>
</evidence>
<dbReference type="PANTHER" id="PTHR30348">
    <property type="entry name" value="UNCHARACTERIZED PROTEIN YECE"/>
    <property type="match status" value="1"/>
</dbReference>
<dbReference type="EMBL" id="LNXW01000013">
    <property type="protein sequence ID" value="KTC80356.1"/>
    <property type="molecule type" value="Genomic_DNA"/>
</dbReference>
<proteinExistence type="predicted"/>
<dbReference type="STRING" id="28084.Lche_2376"/>
<dbReference type="PANTHER" id="PTHR30348:SF4">
    <property type="entry name" value="DUF72 DOMAIN-CONTAINING PROTEIN"/>
    <property type="match status" value="1"/>
</dbReference>
<dbReference type="InterPro" id="IPR002763">
    <property type="entry name" value="DUF72"/>
</dbReference>
<evidence type="ECO:0000313" key="3">
    <source>
        <dbReference type="Proteomes" id="UP000054921"/>
    </source>
</evidence>
<dbReference type="Proteomes" id="UP000054921">
    <property type="component" value="Unassembled WGS sequence"/>
</dbReference>
<sequence>MPFVNIGTSGWVYKGWKEIFYPKSVAEKDELAYYANVFNTVELNSSFYHVPSPKSIAKWRETTPEQFIFSCKASRYLTHVKMLKDVQESVLYLLQVIEGLEDKLGPVLFQLPPYWPFNLERLEQFVKALPESFHYTFEFRNKTWLRQEVYDLLAKYNIALCFYDFKGYQCPEIITSDFIYLRLHGPHLDPYLGHYEQKTLLSYAHKFAKWQQEVKQIFCYLDNDQKAVAPSDAQELQRLVQLTFNSPDQ</sequence>
<dbReference type="Gene3D" id="3.20.20.410">
    <property type="entry name" value="Protein of unknown function UPF0759"/>
    <property type="match status" value="1"/>
</dbReference>
<dbReference type="PATRIC" id="fig|28084.5.peg.2572"/>
<keyword evidence="4" id="KW-1185">Reference proteome</keyword>
<dbReference type="Pfam" id="PF01904">
    <property type="entry name" value="DUF72"/>
    <property type="match status" value="1"/>
</dbReference>
<dbReference type="RefSeq" id="WP_028379894.1">
    <property type="nucleotide sequence ID" value="NZ_CAAAIT010000001.1"/>
</dbReference>
<reference evidence="1 3" key="1">
    <citation type="submission" date="2015-11" db="EMBL/GenBank/DDBJ databases">
        <title>Genomic analysis of 38 Legionella species identifies large and diverse effector repertoires.</title>
        <authorList>
            <person name="Burstein D."/>
            <person name="Amaro F."/>
            <person name="Zusman T."/>
            <person name="Lifshitz Z."/>
            <person name="Cohen O."/>
            <person name="Gilbert J.A."/>
            <person name="Pupko T."/>
            <person name="Shuman H.A."/>
            <person name="Segal G."/>
        </authorList>
    </citation>
    <scope>NUCLEOTIDE SEQUENCE [LARGE SCALE GENOMIC DNA]</scope>
    <source>
        <strain evidence="1 3">ORW</strain>
    </source>
</reference>